<name>A0A514CDQ7_9BACT</name>
<dbReference type="Proteomes" id="UP000316614">
    <property type="component" value="Chromosome"/>
</dbReference>
<sequence length="75" mass="8539">MKASVVSDFSIGIHSTFLQRYSGQEYGQGQGEYFLSSAPLTFIPSRYYAASKRSEWISVVTTHKNSIEQQWREIG</sequence>
<accession>A0A514CDQ7</accession>
<reference evidence="1 2" key="1">
    <citation type="submission" date="2019-06" db="EMBL/GenBank/DDBJ databases">
        <title>Echinicola alkalisoli sp. nov. isolated from saline soil.</title>
        <authorList>
            <person name="Sun J.-Q."/>
            <person name="Xu L."/>
        </authorList>
    </citation>
    <scope>NUCLEOTIDE SEQUENCE [LARGE SCALE GENOMIC DNA]</scope>
    <source>
        <strain evidence="1 2">LN3S3</strain>
    </source>
</reference>
<organism evidence="1 2">
    <name type="scientific">Echinicola soli</name>
    <dbReference type="NCBI Taxonomy" id="2591634"/>
    <lineage>
        <taxon>Bacteria</taxon>
        <taxon>Pseudomonadati</taxon>
        <taxon>Bacteroidota</taxon>
        <taxon>Cytophagia</taxon>
        <taxon>Cytophagales</taxon>
        <taxon>Cyclobacteriaceae</taxon>
        <taxon>Echinicola</taxon>
    </lineage>
</organism>
<protein>
    <submittedName>
        <fullName evidence="1">Uncharacterized protein</fullName>
    </submittedName>
</protein>
<keyword evidence="2" id="KW-1185">Reference proteome</keyword>
<dbReference type="EMBL" id="CP041253">
    <property type="protein sequence ID" value="QDH77946.1"/>
    <property type="molecule type" value="Genomic_DNA"/>
</dbReference>
<evidence type="ECO:0000313" key="2">
    <source>
        <dbReference type="Proteomes" id="UP000316614"/>
    </source>
</evidence>
<dbReference type="RefSeq" id="WP_141613210.1">
    <property type="nucleotide sequence ID" value="NZ_CP041253.1"/>
</dbReference>
<gene>
    <name evidence="1" type="ORF">FKX85_02385</name>
</gene>
<dbReference type="KEGG" id="echi:FKX85_02385"/>
<dbReference type="AlphaFoldDB" id="A0A514CDQ7"/>
<evidence type="ECO:0000313" key="1">
    <source>
        <dbReference type="EMBL" id="QDH77946.1"/>
    </source>
</evidence>
<proteinExistence type="predicted"/>